<dbReference type="AlphaFoldDB" id="A0A2V4L8Q5"/>
<protein>
    <submittedName>
        <fullName evidence="3">Uncharacterized protein</fullName>
    </submittedName>
</protein>
<comment type="caution">
    <text evidence="3">The sequence shown here is derived from an EMBL/GenBank/DDBJ whole genome shotgun (WGS) entry which is preliminary data.</text>
</comment>
<sequence>MRAQAGQSMAEYLVALGIGGSIIAALTLTPCTVAGSAKGCVPTLIDALHNNYEGYSAAIGDVQDYGEVDVAAPPEDEGEVEDDDSIPGDGGNDDPTETPAESLNKVNYVYDDQGNVIGTVSGSTIYDLDGNVIGEYTYNEETGEQVAVVDGEEITGVSVGSIFVDEDGNEVPLVAIVVNNQVVGFAYENDGKYFDPLKGELTDDVPDGAQAATTRPVMVRDGSGQASLFGYEVDGYIYSLSKVQVSGETYAAAKVPDGELVQMVLTQASTLISWSGYSRCIVRAVNWVDNELNGAYSFDKTEDDGSGNQVTTTQNAVVESPTNNLGYIDNADQGSGGCQGRWVLTEGATSWSLSGPF</sequence>
<evidence type="ECO:0000313" key="4">
    <source>
        <dbReference type="Proteomes" id="UP000248146"/>
    </source>
</evidence>
<feature type="compositionally biased region" description="Acidic residues" evidence="1">
    <location>
        <begin position="74"/>
        <end position="96"/>
    </location>
</feature>
<accession>A0A2V4L8Q5</accession>
<reference evidence="3 4" key="1">
    <citation type="submission" date="2018-06" db="EMBL/GenBank/DDBJ databases">
        <title>Pseudomonas diversity within urban Lake Michigan freshwaters.</title>
        <authorList>
            <person name="Batrich M."/>
            <person name="Hatzopoulos T."/>
            <person name="Putonti C."/>
        </authorList>
    </citation>
    <scope>NUCLEOTIDE SEQUENCE [LARGE SCALE GENOMIC DNA]</scope>
    <source>
        <strain evidence="3 4">MB-090714</strain>
    </source>
</reference>
<name>A0A2V4L8Q5_AQUAC</name>
<dbReference type="RefSeq" id="WP_110682300.1">
    <property type="nucleotide sequence ID" value="NZ_QJRX01000004.1"/>
</dbReference>
<keyword evidence="2" id="KW-1133">Transmembrane helix</keyword>
<gene>
    <name evidence="3" type="ORF">DMO17_09810</name>
</gene>
<keyword evidence="2" id="KW-0472">Membrane</keyword>
<feature type="transmembrane region" description="Helical" evidence="2">
    <location>
        <begin position="12"/>
        <end position="35"/>
    </location>
</feature>
<evidence type="ECO:0000256" key="2">
    <source>
        <dbReference type="SAM" id="Phobius"/>
    </source>
</evidence>
<evidence type="ECO:0000313" key="3">
    <source>
        <dbReference type="EMBL" id="PYC25952.1"/>
    </source>
</evidence>
<proteinExistence type="predicted"/>
<organism evidence="3 4">
    <name type="scientific">Aquipseudomonas alcaligenes</name>
    <name type="common">Pseudomonas alcaligenes</name>
    <dbReference type="NCBI Taxonomy" id="43263"/>
    <lineage>
        <taxon>Bacteria</taxon>
        <taxon>Pseudomonadati</taxon>
        <taxon>Pseudomonadota</taxon>
        <taxon>Gammaproteobacteria</taxon>
        <taxon>Pseudomonadales</taxon>
        <taxon>Pseudomonadaceae</taxon>
        <taxon>Aquipseudomonas</taxon>
    </lineage>
</organism>
<feature type="region of interest" description="Disordered" evidence="1">
    <location>
        <begin position="73"/>
        <end position="100"/>
    </location>
</feature>
<keyword evidence="2" id="KW-0812">Transmembrane</keyword>
<dbReference type="Proteomes" id="UP000248146">
    <property type="component" value="Unassembled WGS sequence"/>
</dbReference>
<dbReference type="OrthoDB" id="6858893at2"/>
<dbReference type="EMBL" id="QJRX01000004">
    <property type="protein sequence ID" value="PYC25952.1"/>
    <property type="molecule type" value="Genomic_DNA"/>
</dbReference>
<evidence type="ECO:0000256" key="1">
    <source>
        <dbReference type="SAM" id="MobiDB-lite"/>
    </source>
</evidence>